<feature type="compositionally biased region" description="Basic and acidic residues" evidence="1">
    <location>
        <begin position="246"/>
        <end position="256"/>
    </location>
</feature>
<dbReference type="Gene3D" id="1.10.10.10">
    <property type="entry name" value="Winged helix-like DNA-binding domain superfamily/Winged helix DNA-binding domain"/>
    <property type="match status" value="1"/>
</dbReference>
<feature type="compositionally biased region" description="Low complexity" evidence="1">
    <location>
        <begin position="226"/>
        <end position="245"/>
    </location>
</feature>
<dbReference type="InterPro" id="IPR036388">
    <property type="entry name" value="WH-like_DNA-bd_sf"/>
</dbReference>
<evidence type="ECO:0000313" key="5">
    <source>
        <dbReference type="Proteomes" id="UP000181980"/>
    </source>
</evidence>
<dbReference type="InterPro" id="IPR005149">
    <property type="entry name" value="Tscrpt_reg_PadR_N"/>
</dbReference>
<evidence type="ECO:0000259" key="2">
    <source>
        <dbReference type="Pfam" id="PF03551"/>
    </source>
</evidence>
<dbReference type="PANTHER" id="PTHR43252">
    <property type="entry name" value="TRANSCRIPTIONAL REGULATOR YQJI"/>
    <property type="match status" value="1"/>
</dbReference>
<evidence type="ECO:0000313" key="4">
    <source>
        <dbReference type="EMBL" id="SEF14210.1"/>
    </source>
</evidence>
<dbReference type="STRING" id="561176.SAMN04488561_4579"/>
<dbReference type="Pfam" id="PF10400">
    <property type="entry name" value="Vir_act_alpha_C"/>
    <property type="match status" value="1"/>
</dbReference>
<evidence type="ECO:0000259" key="3">
    <source>
        <dbReference type="Pfam" id="PF10400"/>
    </source>
</evidence>
<accession>A0A1H5PK34</accession>
<dbReference type="PANTHER" id="PTHR43252:SF6">
    <property type="entry name" value="NEGATIVE TRANSCRIPTION REGULATOR PADR"/>
    <property type="match status" value="1"/>
</dbReference>
<feature type="domain" description="Transcription regulator PadR N-terminal" evidence="2">
    <location>
        <begin position="60"/>
        <end position="131"/>
    </location>
</feature>
<feature type="region of interest" description="Disordered" evidence="1">
    <location>
        <begin position="226"/>
        <end position="256"/>
    </location>
</feature>
<dbReference type="AlphaFoldDB" id="A0A1H5PK34"/>
<reference evidence="5" key="1">
    <citation type="submission" date="2016-10" db="EMBL/GenBank/DDBJ databases">
        <authorList>
            <person name="Varghese N."/>
            <person name="Submissions S."/>
        </authorList>
    </citation>
    <scope>NUCLEOTIDE SEQUENCE [LARGE SCALE GENOMIC DNA]</scope>
    <source>
        <strain evidence="5">DSM 45237</strain>
    </source>
</reference>
<keyword evidence="5" id="KW-1185">Reference proteome</keyword>
<dbReference type="SUPFAM" id="SSF46785">
    <property type="entry name" value="Winged helix' DNA-binding domain"/>
    <property type="match status" value="1"/>
</dbReference>
<feature type="domain" description="Transcription regulator PadR C-terminal" evidence="3">
    <location>
        <begin position="145"/>
        <end position="221"/>
    </location>
</feature>
<sequence>MRGLRFLPGAVPARLGGSPTLRAGADSIADHVVDTALTSVGLTEHTGYAYLVAMSIRHGLLALLERSPMYGYQLRHEFERSTGATWPLNVGQVYTTLARLERDGLVEQTGESDEDGKVVYRLTDAGHAELTGWFATPLGGSDRPRDELAIKVALALTTPGVDVRAVLQTQRTATLRHLQELTRLKAVADGSEDTAWLLVLDSMIFRAEAEVRWLDHSETRLARLATAPRPATPGVPAAPANPAGARADETDRTVRR</sequence>
<evidence type="ECO:0000256" key="1">
    <source>
        <dbReference type="SAM" id="MobiDB-lite"/>
    </source>
</evidence>
<dbReference type="Pfam" id="PF03551">
    <property type="entry name" value="PadR"/>
    <property type="match status" value="1"/>
</dbReference>
<name>A0A1H5PK34_9ACTN</name>
<protein>
    <submittedName>
        <fullName evidence="4">Virulence activator alpha C-term</fullName>
    </submittedName>
</protein>
<dbReference type="InterPro" id="IPR018309">
    <property type="entry name" value="Tscrpt_reg_PadR_C"/>
</dbReference>
<organism evidence="4 5">
    <name type="scientific">Jiangella alba</name>
    <dbReference type="NCBI Taxonomy" id="561176"/>
    <lineage>
        <taxon>Bacteria</taxon>
        <taxon>Bacillati</taxon>
        <taxon>Actinomycetota</taxon>
        <taxon>Actinomycetes</taxon>
        <taxon>Jiangellales</taxon>
        <taxon>Jiangellaceae</taxon>
        <taxon>Jiangella</taxon>
    </lineage>
</organism>
<dbReference type="EMBL" id="FNUC01000004">
    <property type="protein sequence ID" value="SEF14210.1"/>
    <property type="molecule type" value="Genomic_DNA"/>
</dbReference>
<dbReference type="InterPro" id="IPR036390">
    <property type="entry name" value="WH_DNA-bd_sf"/>
</dbReference>
<proteinExistence type="predicted"/>
<gene>
    <name evidence="4" type="ORF">SAMN04488561_4579</name>
</gene>
<dbReference type="Proteomes" id="UP000181980">
    <property type="component" value="Unassembled WGS sequence"/>
</dbReference>